<name>A0A0F9NX20_9ZZZZ</name>
<protein>
    <submittedName>
        <fullName evidence="1">Uncharacterized protein</fullName>
    </submittedName>
</protein>
<proteinExistence type="predicted"/>
<organism evidence="1">
    <name type="scientific">marine sediment metagenome</name>
    <dbReference type="NCBI Taxonomy" id="412755"/>
    <lineage>
        <taxon>unclassified sequences</taxon>
        <taxon>metagenomes</taxon>
        <taxon>ecological metagenomes</taxon>
    </lineage>
</organism>
<comment type="caution">
    <text evidence="1">The sequence shown here is derived from an EMBL/GenBank/DDBJ whole genome shotgun (WGS) entry which is preliminary data.</text>
</comment>
<reference evidence="1" key="1">
    <citation type="journal article" date="2015" name="Nature">
        <title>Complex archaea that bridge the gap between prokaryotes and eukaryotes.</title>
        <authorList>
            <person name="Spang A."/>
            <person name="Saw J.H."/>
            <person name="Jorgensen S.L."/>
            <person name="Zaremba-Niedzwiedzka K."/>
            <person name="Martijn J."/>
            <person name="Lind A.E."/>
            <person name="van Eijk R."/>
            <person name="Schleper C."/>
            <person name="Guy L."/>
            <person name="Ettema T.J."/>
        </authorList>
    </citation>
    <scope>NUCLEOTIDE SEQUENCE</scope>
</reference>
<accession>A0A0F9NX20</accession>
<dbReference type="EMBL" id="LAZR01002911">
    <property type="protein sequence ID" value="KKN24070.1"/>
    <property type="molecule type" value="Genomic_DNA"/>
</dbReference>
<gene>
    <name evidence="1" type="ORF">LCGC14_0898460</name>
</gene>
<dbReference type="AlphaFoldDB" id="A0A0F9NX20"/>
<evidence type="ECO:0000313" key="1">
    <source>
        <dbReference type="EMBL" id="KKN24070.1"/>
    </source>
</evidence>
<sequence>MTDTTAVVQEPQQMLRWLADNYEQAQRLRIQVGERIRATLQGRDRTELDKPTVVEEMSPEEKEDFEAAEKKRIDGTMLRIRSGKDPGPVPILGRSYNRYWTEERDTYKDMMAALEGHPVFHWISRVRGCGPTLACKILARFDPLLAPYDSSFWKYAGLSTVPGKMYRCTTCNLERGFPVSYNITGGHKRLGTEANCKGQLELVEDADIRVAQPRAEHGQKRSYDAYAKKTLWLLSQQWVKGGGAYGDFYRRMKDKVVEEKPGWAKGRQNYWALRKAQKLFLSHLWRVWREALGLPTPMPYAYAVMEHDEAGYIDPWDFVEPEE</sequence>